<dbReference type="InterPro" id="IPR008271">
    <property type="entry name" value="Ser/Thr_kinase_AS"/>
</dbReference>
<feature type="compositionally biased region" description="Low complexity" evidence="7">
    <location>
        <begin position="747"/>
        <end position="756"/>
    </location>
</feature>
<dbReference type="Pfam" id="PF00069">
    <property type="entry name" value="Pkinase"/>
    <property type="match status" value="1"/>
</dbReference>
<feature type="compositionally biased region" description="Low complexity" evidence="7">
    <location>
        <begin position="104"/>
        <end position="142"/>
    </location>
</feature>
<dbReference type="PANTHER" id="PTHR45646">
    <property type="entry name" value="SERINE/THREONINE-PROTEIN KINASE DOA-RELATED"/>
    <property type="match status" value="1"/>
</dbReference>
<keyword evidence="1" id="KW-0723">Serine/threonine-protein kinase</keyword>
<reference evidence="9" key="1">
    <citation type="submission" date="2020-05" db="EMBL/GenBank/DDBJ databases">
        <title>Phylogenomic resolution of chytrid fungi.</title>
        <authorList>
            <person name="Stajich J.E."/>
            <person name="Amses K."/>
            <person name="Simmons R."/>
            <person name="Seto K."/>
            <person name="Myers J."/>
            <person name="Bonds A."/>
            <person name="Quandt C.A."/>
            <person name="Barry K."/>
            <person name="Liu P."/>
            <person name="Grigoriev I."/>
            <person name="Longcore J.E."/>
            <person name="James T.Y."/>
        </authorList>
    </citation>
    <scope>NUCLEOTIDE SEQUENCE</scope>
    <source>
        <strain evidence="9">JEL0379</strain>
    </source>
</reference>
<feature type="compositionally biased region" description="Low complexity" evidence="7">
    <location>
        <begin position="73"/>
        <end position="94"/>
    </location>
</feature>
<evidence type="ECO:0000256" key="6">
    <source>
        <dbReference type="PROSITE-ProRule" id="PRU10141"/>
    </source>
</evidence>
<feature type="region of interest" description="Disordered" evidence="7">
    <location>
        <begin position="257"/>
        <end position="288"/>
    </location>
</feature>
<dbReference type="Gene3D" id="3.30.200.20">
    <property type="entry name" value="Phosphorylase Kinase, domain 1"/>
    <property type="match status" value="1"/>
</dbReference>
<dbReference type="InterPro" id="IPR017441">
    <property type="entry name" value="Protein_kinase_ATP_BS"/>
</dbReference>
<keyword evidence="2" id="KW-0808">Transferase</keyword>
<keyword evidence="4 9" id="KW-0418">Kinase</keyword>
<accession>A0AAD5TKQ5</accession>
<evidence type="ECO:0000256" key="4">
    <source>
        <dbReference type="ARBA" id="ARBA00022777"/>
    </source>
</evidence>
<dbReference type="PANTHER" id="PTHR45646:SF11">
    <property type="entry name" value="SERINE_THREONINE-PROTEIN KINASE DOA"/>
    <property type="match status" value="1"/>
</dbReference>
<dbReference type="InterPro" id="IPR000719">
    <property type="entry name" value="Prot_kinase_dom"/>
</dbReference>
<evidence type="ECO:0000313" key="10">
    <source>
        <dbReference type="Proteomes" id="UP001212152"/>
    </source>
</evidence>
<dbReference type="InterPro" id="IPR011009">
    <property type="entry name" value="Kinase-like_dom_sf"/>
</dbReference>
<dbReference type="CDD" id="cd14134">
    <property type="entry name" value="PKc_CLK"/>
    <property type="match status" value="1"/>
</dbReference>
<organism evidence="9 10">
    <name type="scientific">Geranomyces variabilis</name>
    <dbReference type="NCBI Taxonomy" id="109894"/>
    <lineage>
        <taxon>Eukaryota</taxon>
        <taxon>Fungi</taxon>
        <taxon>Fungi incertae sedis</taxon>
        <taxon>Chytridiomycota</taxon>
        <taxon>Chytridiomycota incertae sedis</taxon>
        <taxon>Chytridiomycetes</taxon>
        <taxon>Spizellomycetales</taxon>
        <taxon>Powellomycetaceae</taxon>
        <taxon>Geranomyces</taxon>
    </lineage>
</organism>
<feature type="region of interest" description="Disordered" evidence="7">
    <location>
        <begin position="747"/>
        <end position="780"/>
    </location>
</feature>
<dbReference type="GO" id="GO:0005634">
    <property type="term" value="C:nucleus"/>
    <property type="evidence" value="ECO:0007669"/>
    <property type="project" value="TreeGrafter"/>
</dbReference>
<feature type="binding site" evidence="6">
    <location>
        <position position="448"/>
    </location>
    <ligand>
        <name>ATP</name>
        <dbReference type="ChEBI" id="CHEBI:30616"/>
    </ligand>
</feature>
<dbReference type="SMART" id="SM00220">
    <property type="entry name" value="S_TKc"/>
    <property type="match status" value="1"/>
</dbReference>
<evidence type="ECO:0000256" key="7">
    <source>
        <dbReference type="SAM" id="MobiDB-lite"/>
    </source>
</evidence>
<evidence type="ECO:0000259" key="8">
    <source>
        <dbReference type="PROSITE" id="PS50011"/>
    </source>
</evidence>
<keyword evidence="3 6" id="KW-0547">Nucleotide-binding</keyword>
<gene>
    <name evidence="9" type="primary">KNS1</name>
    <name evidence="9" type="ORF">HDU87_003839</name>
</gene>
<feature type="compositionally biased region" description="Low complexity" evidence="7">
    <location>
        <begin position="268"/>
        <end position="288"/>
    </location>
</feature>
<proteinExistence type="predicted"/>
<evidence type="ECO:0000256" key="5">
    <source>
        <dbReference type="ARBA" id="ARBA00022840"/>
    </source>
</evidence>
<dbReference type="PROSITE" id="PS00108">
    <property type="entry name" value="PROTEIN_KINASE_ST"/>
    <property type="match status" value="1"/>
</dbReference>
<name>A0AAD5TKQ5_9FUNG</name>
<feature type="compositionally biased region" description="Low complexity" evidence="7">
    <location>
        <begin position="30"/>
        <end position="44"/>
    </location>
</feature>
<feature type="region of interest" description="Disordered" evidence="7">
    <location>
        <begin position="213"/>
        <end position="240"/>
    </location>
</feature>
<dbReference type="InterPro" id="IPR051175">
    <property type="entry name" value="CLK_kinases"/>
</dbReference>
<evidence type="ECO:0000313" key="9">
    <source>
        <dbReference type="EMBL" id="KAJ3178059.1"/>
    </source>
</evidence>
<evidence type="ECO:0000256" key="3">
    <source>
        <dbReference type="ARBA" id="ARBA00022741"/>
    </source>
</evidence>
<feature type="compositionally biased region" description="Polar residues" evidence="7">
    <location>
        <begin position="144"/>
        <end position="156"/>
    </location>
</feature>
<dbReference type="AlphaFoldDB" id="A0AAD5TKQ5"/>
<feature type="domain" description="Protein kinase" evidence="8">
    <location>
        <begin position="419"/>
        <end position="737"/>
    </location>
</feature>
<evidence type="ECO:0000256" key="1">
    <source>
        <dbReference type="ARBA" id="ARBA00022527"/>
    </source>
</evidence>
<feature type="region of interest" description="Disordered" evidence="7">
    <location>
        <begin position="1"/>
        <end position="156"/>
    </location>
</feature>
<dbReference type="PROSITE" id="PS50011">
    <property type="entry name" value="PROTEIN_KINASE_DOM"/>
    <property type="match status" value="1"/>
</dbReference>
<dbReference type="EMBL" id="JADGJQ010000029">
    <property type="protein sequence ID" value="KAJ3178059.1"/>
    <property type="molecule type" value="Genomic_DNA"/>
</dbReference>
<keyword evidence="10" id="KW-1185">Reference proteome</keyword>
<dbReference type="SUPFAM" id="SSF56112">
    <property type="entry name" value="Protein kinase-like (PK-like)"/>
    <property type="match status" value="1"/>
</dbReference>
<dbReference type="Gene3D" id="1.10.510.10">
    <property type="entry name" value="Transferase(Phosphotransferase) domain 1"/>
    <property type="match status" value="1"/>
</dbReference>
<comment type="caution">
    <text evidence="9">The sequence shown here is derived from an EMBL/GenBank/DDBJ whole genome shotgun (WGS) entry which is preliminary data.</text>
</comment>
<keyword evidence="5 6" id="KW-0067">ATP-binding</keyword>
<dbReference type="GO" id="GO:0004674">
    <property type="term" value="F:protein serine/threonine kinase activity"/>
    <property type="evidence" value="ECO:0007669"/>
    <property type="project" value="UniProtKB-KW"/>
</dbReference>
<dbReference type="PROSITE" id="PS00107">
    <property type="entry name" value="PROTEIN_KINASE_ATP"/>
    <property type="match status" value="1"/>
</dbReference>
<dbReference type="Proteomes" id="UP001212152">
    <property type="component" value="Unassembled WGS sequence"/>
</dbReference>
<protein>
    <submittedName>
        <fullName evidence="9">Dual specificity protein kinase kns1</fullName>
    </submittedName>
</protein>
<sequence>MATTRSRKRRDDAAEHFANPHPALRSALQSSTTTTSASASSSAAPEVIVIDSTSPEPSSLHRYAANYNPPLHSRTQQQQQQSQSQTNSTSLYSQERAPAPPPSQQHQQYIPSNSASFSYQQQQQSQAPLSSPAQAYPSSLQSGAREQNTSYGSLSGNYSAEMAPNIRNYNHLPHSQYLPSYGAPPPISSYYSSLMPYELNGSGTLQSQYYISQQPNSSPIEPARSYPATPADSSSGGPIAAALRLPPAAAPLSYYAAPLSQPAPPQRLAPHHQQQQQQQHLHHQQQQPQAYLLPPQPNYMPVIDLTCTSPPSAPIGKRRKRDTYYDHQFLQRTVHQPYVQLPPFPMTTTAAAGMAKQPPYGAVSGKIPRPLSLASSGAEPAPWLPLPDLSADVPPNAPPCADKEGFFIVTDDCEITARYKVLRLLGQGTFGKVLEVLDREQNRKVAIKVVRALQKYTDASHVEIKVLRCLEEHDPYQESHCIPLLSTFVYRNHTCMVFPLLSQSVFDYLKENQFMAFLPHQTAEIALQLTQAVVFMHGLKLIHTDLKPENVMIVDTASELVPGVRRTSKMRRRLLNTRVRLIDFGSSIFEKDYHSSIVSTRHYRAPEILLGAGWSYPCDIWSLGCILVELVTGDALFQTHENIEHLAMMENVLGPVPTHLTRTPTAEKYFTKGKLLYPRAETTKQSKKNVAKTKPLRDIIAPKDKYAERLLDLVSRMLKYDPTERISARDALAHPYFSEPLPVPRSVAAAAATSSGSSGGGGTAAGTAVTATRRTARNRG</sequence>
<dbReference type="GO" id="GO:0043484">
    <property type="term" value="P:regulation of RNA splicing"/>
    <property type="evidence" value="ECO:0007669"/>
    <property type="project" value="TreeGrafter"/>
</dbReference>
<dbReference type="GO" id="GO:0005524">
    <property type="term" value="F:ATP binding"/>
    <property type="evidence" value="ECO:0007669"/>
    <property type="project" value="UniProtKB-UniRule"/>
</dbReference>
<evidence type="ECO:0000256" key="2">
    <source>
        <dbReference type="ARBA" id="ARBA00022679"/>
    </source>
</evidence>